<dbReference type="PROSITE" id="PS51068">
    <property type="entry name" value="FPG_CAT"/>
    <property type="match status" value="1"/>
</dbReference>
<keyword evidence="9" id="KW-0326">Glycosidase</keyword>
<keyword evidence="4" id="KW-0378">Hydrolase</keyword>
<dbReference type="Pfam" id="PF01149">
    <property type="entry name" value="Fapy_DNA_glyco"/>
    <property type="match status" value="1"/>
</dbReference>
<keyword evidence="7" id="KW-0456">Lyase</keyword>
<evidence type="ECO:0000256" key="10">
    <source>
        <dbReference type="SAM" id="MobiDB-lite"/>
    </source>
</evidence>
<dbReference type="InterPro" id="IPR012319">
    <property type="entry name" value="FPG_cat"/>
</dbReference>
<gene>
    <name evidence="12" type="ORF">GAYE_SCF25G4442</name>
</gene>
<accession>A0AAV9IH14</accession>
<keyword evidence="8" id="KW-0511">Multifunctional enzyme</keyword>
<dbReference type="SMART" id="SM01232">
    <property type="entry name" value="H2TH"/>
    <property type="match status" value="1"/>
</dbReference>
<dbReference type="InterPro" id="IPR015886">
    <property type="entry name" value="H2TH_FPG"/>
</dbReference>
<dbReference type="Gene3D" id="1.10.8.50">
    <property type="match status" value="1"/>
</dbReference>
<evidence type="ECO:0000256" key="6">
    <source>
        <dbReference type="ARBA" id="ARBA00023204"/>
    </source>
</evidence>
<feature type="compositionally biased region" description="Basic and acidic residues" evidence="10">
    <location>
        <begin position="299"/>
        <end position="312"/>
    </location>
</feature>
<evidence type="ECO:0000256" key="9">
    <source>
        <dbReference type="ARBA" id="ARBA00023295"/>
    </source>
</evidence>
<feature type="region of interest" description="Disordered" evidence="10">
    <location>
        <begin position="283"/>
        <end position="327"/>
    </location>
</feature>
<dbReference type="SUPFAM" id="SSF81624">
    <property type="entry name" value="N-terminal domain of MutM-like DNA repair proteins"/>
    <property type="match status" value="1"/>
</dbReference>
<evidence type="ECO:0000259" key="11">
    <source>
        <dbReference type="PROSITE" id="PS51068"/>
    </source>
</evidence>
<comment type="similarity">
    <text evidence="2">Belongs to the FPG family.</text>
</comment>
<dbReference type="GO" id="GO:0016829">
    <property type="term" value="F:lyase activity"/>
    <property type="evidence" value="ECO:0007669"/>
    <property type="project" value="UniProtKB-KW"/>
</dbReference>
<evidence type="ECO:0000256" key="4">
    <source>
        <dbReference type="ARBA" id="ARBA00022801"/>
    </source>
</evidence>
<dbReference type="EMBL" id="JANCYU010000041">
    <property type="protein sequence ID" value="KAK4526526.1"/>
    <property type="molecule type" value="Genomic_DNA"/>
</dbReference>
<dbReference type="InterPro" id="IPR035937">
    <property type="entry name" value="FPG_N"/>
</dbReference>
<evidence type="ECO:0000256" key="2">
    <source>
        <dbReference type="ARBA" id="ARBA00009409"/>
    </source>
</evidence>
<evidence type="ECO:0000313" key="13">
    <source>
        <dbReference type="Proteomes" id="UP001300502"/>
    </source>
</evidence>
<evidence type="ECO:0000256" key="8">
    <source>
        <dbReference type="ARBA" id="ARBA00023268"/>
    </source>
</evidence>
<dbReference type="InterPro" id="IPR010979">
    <property type="entry name" value="Ribosomal_uS13-like_H2TH"/>
</dbReference>
<comment type="catalytic activity">
    <reaction evidence="1">
        <text>Hydrolysis of DNA containing ring-opened 7-methylguanine residues, releasing 2,6-diamino-4-hydroxy-5-(N-methyl)formamidopyrimidine.</text>
        <dbReference type="EC" id="3.2.2.23"/>
    </reaction>
</comment>
<keyword evidence="5" id="KW-0238">DNA-binding</keyword>
<proteinExistence type="inferred from homology"/>
<evidence type="ECO:0000313" key="12">
    <source>
        <dbReference type="EMBL" id="KAK4526526.1"/>
    </source>
</evidence>
<dbReference type="SMART" id="SM00898">
    <property type="entry name" value="Fapy_DNA_glyco"/>
    <property type="match status" value="1"/>
</dbReference>
<evidence type="ECO:0000256" key="5">
    <source>
        <dbReference type="ARBA" id="ARBA00023125"/>
    </source>
</evidence>
<dbReference type="PANTHER" id="PTHR22993:SF9">
    <property type="entry name" value="FORMAMIDOPYRIMIDINE-DNA GLYCOSYLASE"/>
    <property type="match status" value="1"/>
</dbReference>
<comment type="caution">
    <text evidence="12">The sequence shown here is derived from an EMBL/GenBank/DDBJ whole genome shotgun (WGS) entry which is preliminary data.</text>
</comment>
<dbReference type="GO" id="GO:0003906">
    <property type="term" value="F:DNA-(apurinic or apyrimidinic site) endonuclease activity"/>
    <property type="evidence" value="ECO:0007669"/>
    <property type="project" value="InterPro"/>
</dbReference>
<feature type="domain" description="Formamidopyrimidine-DNA glycosylase catalytic" evidence="11">
    <location>
        <begin position="2"/>
        <end position="140"/>
    </location>
</feature>
<evidence type="ECO:0000256" key="1">
    <source>
        <dbReference type="ARBA" id="ARBA00001668"/>
    </source>
</evidence>
<organism evidence="12 13">
    <name type="scientific">Galdieria yellowstonensis</name>
    <dbReference type="NCBI Taxonomy" id="3028027"/>
    <lineage>
        <taxon>Eukaryota</taxon>
        <taxon>Rhodophyta</taxon>
        <taxon>Bangiophyceae</taxon>
        <taxon>Galdieriales</taxon>
        <taxon>Galdieriaceae</taxon>
        <taxon>Galdieria</taxon>
    </lineage>
</organism>
<dbReference type="Gene3D" id="3.20.190.10">
    <property type="entry name" value="MutM-like, N-terminal"/>
    <property type="match status" value="1"/>
</dbReference>
<dbReference type="SUPFAM" id="SSF46946">
    <property type="entry name" value="S13-like H2TH domain"/>
    <property type="match status" value="1"/>
</dbReference>
<sequence length="405" mass="46910">MPELIEVERFRQFIVQHLPWESVIENILFSHDAKSLFPKDYNISLDTIPKLVVQKKVQHVQRYGKYLWLELPPSVYILFHFGMTGSLVYKKATDGSLEFASDGKQHYKSLIQDWPSPYAKLRLVFADGTELAFLETRKLGKLMVTEQHPMQLPFISCLGFDPILSHPSVDDLLDKFQRPHSAVKTVLLNGTVIAGIGNWMADEILFKSKIHPLELSCNLPRTSIESLWEATQQIVQQGLKKEEEYPEDWLFHVRWKKDKSQLQSRGIEILHVGGRTTLYVPRQQQLLKESNTTTTTTEKPSEQSDSEPEKDSPVIANNNDRLDSTEAETRHMRDIYRCLCTCEEDGITQQDLYKVVDELDSEKWKDEDLIKDAIALFSSSRSGKKSIRWEDFVNIYRQVQNNRPQ</sequence>
<dbReference type="Pfam" id="PF06831">
    <property type="entry name" value="H2TH"/>
    <property type="match status" value="1"/>
</dbReference>
<dbReference type="PANTHER" id="PTHR22993">
    <property type="entry name" value="FORMAMIDOPYRIMIDINE-DNA GLYCOSYLASE"/>
    <property type="match status" value="1"/>
</dbReference>
<evidence type="ECO:0000256" key="7">
    <source>
        <dbReference type="ARBA" id="ARBA00023239"/>
    </source>
</evidence>
<dbReference type="GO" id="GO:0003684">
    <property type="term" value="F:damaged DNA binding"/>
    <property type="evidence" value="ECO:0007669"/>
    <property type="project" value="InterPro"/>
</dbReference>
<protein>
    <recommendedName>
        <fullName evidence="11">Formamidopyrimidine-DNA glycosylase catalytic domain-containing protein</fullName>
    </recommendedName>
</protein>
<name>A0AAV9IH14_9RHOD</name>
<keyword evidence="13" id="KW-1185">Reference proteome</keyword>
<dbReference type="GO" id="GO:0008534">
    <property type="term" value="F:oxidized purine nucleobase lesion DNA N-glycosylase activity"/>
    <property type="evidence" value="ECO:0007669"/>
    <property type="project" value="UniProtKB-EC"/>
</dbReference>
<dbReference type="GO" id="GO:0005634">
    <property type="term" value="C:nucleus"/>
    <property type="evidence" value="ECO:0007669"/>
    <property type="project" value="TreeGrafter"/>
</dbReference>
<evidence type="ECO:0000256" key="3">
    <source>
        <dbReference type="ARBA" id="ARBA00022763"/>
    </source>
</evidence>
<dbReference type="GO" id="GO:0008270">
    <property type="term" value="F:zinc ion binding"/>
    <property type="evidence" value="ECO:0007669"/>
    <property type="project" value="InterPro"/>
</dbReference>
<reference evidence="12 13" key="1">
    <citation type="submission" date="2022-07" db="EMBL/GenBank/DDBJ databases">
        <title>Genome-wide signatures of adaptation to extreme environments.</title>
        <authorList>
            <person name="Cho C.H."/>
            <person name="Yoon H.S."/>
        </authorList>
    </citation>
    <scope>NUCLEOTIDE SEQUENCE [LARGE SCALE GENOMIC DNA]</scope>
    <source>
        <strain evidence="12 13">108.79 E11</strain>
    </source>
</reference>
<keyword evidence="3" id="KW-0227">DNA damage</keyword>
<dbReference type="GO" id="GO:0006284">
    <property type="term" value="P:base-excision repair"/>
    <property type="evidence" value="ECO:0007669"/>
    <property type="project" value="InterPro"/>
</dbReference>
<dbReference type="Proteomes" id="UP001300502">
    <property type="component" value="Unassembled WGS sequence"/>
</dbReference>
<keyword evidence="6" id="KW-0234">DNA repair</keyword>
<dbReference type="AlphaFoldDB" id="A0AAV9IH14"/>